<dbReference type="Proteomes" id="UP001597296">
    <property type="component" value="Unassembled WGS sequence"/>
</dbReference>
<feature type="transmembrane region" description="Helical" evidence="1">
    <location>
        <begin position="242"/>
        <end position="266"/>
    </location>
</feature>
<feature type="transmembrane region" description="Helical" evidence="1">
    <location>
        <begin position="40"/>
        <end position="59"/>
    </location>
</feature>
<feature type="transmembrane region" description="Helical" evidence="1">
    <location>
        <begin position="198"/>
        <end position="213"/>
    </location>
</feature>
<keyword evidence="1" id="KW-0812">Transmembrane</keyword>
<sequence>MLSQIGGGIFLCGLIEITVAAAAFLLLWRWCPRFAPDRRRAALLLFLWCLLATLEYWVFGPRSFVMVNDEGEFSLPLFLYLARWYQGGSFAHGVMGGVDANLLYGTQFLCLERLLFDHLPAWGAMAVHKGLVVATAASGAYLLARRGAGAGRGAAVALAMMIVLAHRYALTVTVHHGLGYALIPWGAYILVFRSGRRWFWGAAALLALVHAASSSATHSAMGFALGAVAVWLFAGRPHPVRFWGGLALVGALSLLSWHETLFAMIVEGADSARALHGGVPGALWSLLFSGSWGRMMELVPLILLALGLLAVRRSPLLGRAGGMVLFTVLAGPLLIHLPWARFGLAPLAAVDFTYLTLGLTAVAVMVIGWASRPAVPGNAAPAGAARARLPLLTTAILAMAVGTMGWHKAWHGLQWFGMGGQSVLVAYDDLTRHDWTGAAPVRVVSLPYRLEPNTVATYGLESFDGLLNIVPELRSRFWAAAFPAPNPNLTVGYNYISFQGGLDFLCCDSYPLARIAAPEVLRLANVGFVLSLLPLEGAGVTQVVGPAADWRPPRRGDSLRERLTGYGRMLLGPVGVHVYRLDEPLPRAHVARRVEAVPAEIDPGTVETVARAALDGAALVAPDALPGLRGDESARVESVAETPDGYRVAVSAPAGGVLLVNQLWRPFWRVEIDGVLQPPPVAANLIEMAVALPPGARRVELRYSPPRLRSWLGAALHRLWAGRGDDHPAAG</sequence>
<feature type="transmembrane region" description="Helical" evidence="1">
    <location>
        <begin position="6"/>
        <end position="28"/>
    </location>
</feature>
<feature type="transmembrane region" description="Helical" evidence="1">
    <location>
        <begin position="150"/>
        <end position="168"/>
    </location>
</feature>
<feature type="transmembrane region" description="Helical" evidence="1">
    <location>
        <begin position="219"/>
        <end position="235"/>
    </location>
</feature>
<dbReference type="RefSeq" id="WP_377316769.1">
    <property type="nucleotide sequence ID" value="NZ_JBHUIY010000022.1"/>
</dbReference>
<feature type="transmembrane region" description="Helical" evidence="1">
    <location>
        <begin position="286"/>
        <end position="311"/>
    </location>
</feature>
<feature type="transmembrane region" description="Helical" evidence="1">
    <location>
        <begin position="387"/>
        <end position="406"/>
    </location>
</feature>
<reference evidence="3" key="1">
    <citation type="journal article" date="2019" name="Int. J. Syst. Evol. Microbiol.">
        <title>The Global Catalogue of Microorganisms (GCM) 10K type strain sequencing project: providing services to taxonomists for standard genome sequencing and annotation.</title>
        <authorList>
            <consortium name="The Broad Institute Genomics Platform"/>
            <consortium name="The Broad Institute Genome Sequencing Center for Infectious Disease"/>
            <person name="Wu L."/>
            <person name="Ma J."/>
        </authorList>
    </citation>
    <scope>NUCLEOTIDE SEQUENCE [LARGE SCALE GENOMIC DNA]</scope>
    <source>
        <strain evidence="3">KCTC 15012</strain>
    </source>
</reference>
<comment type="caution">
    <text evidence="2">The sequence shown here is derived from an EMBL/GenBank/DDBJ whole genome shotgun (WGS) entry which is preliminary data.</text>
</comment>
<evidence type="ECO:0000313" key="3">
    <source>
        <dbReference type="Proteomes" id="UP001597296"/>
    </source>
</evidence>
<keyword evidence="1" id="KW-1133">Transmembrane helix</keyword>
<feature type="transmembrane region" description="Helical" evidence="1">
    <location>
        <begin position="352"/>
        <end position="375"/>
    </location>
</feature>
<feature type="transmembrane region" description="Helical" evidence="1">
    <location>
        <begin position="121"/>
        <end position="143"/>
    </location>
</feature>
<feature type="transmembrane region" description="Helical" evidence="1">
    <location>
        <begin position="323"/>
        <end position="340"/>
    </location>
</feature>
<keyword evidence="3" id="KW-1185">Reference proteome</keyword>
<organism evidence="2 3">
    <name type="scientific">Phaeospirillum tilakii</name>
    <dbReference type="NCBI Taxonomy" id="741673"/>
    <lineage>
        <taxon>Bacteria</taxon>
        <taxon>Pseudomonadati</taxon>
        <taxon>Pseudomonadota</taxon>
        <taxon>Alphaproteobacteria</taxon>
        <taxon>Rhodospirillales</taxon>
        <taxon>Rhodospirillaceae</taxon>
        <taxon>Phaeospirillum</taxon>
    </lineage>
</organism>
<evidence type="ECO:0000256" key="1">
    <source>
        <dbReference type="SAM" id="Phobius"/>
    </source>
</evidence>
<protein>
    <submittedName>
        <fullName evidence="2">DUF6044 family protein</fullName>
    </submittedName>
</protein>
<dbReference type="EMBL" id="JBHUIY010000022">
    <property type="protein sequence ID" value="MFD2234499.1"/>
    <property type="molecule type" value="Genomic_DNA"/>
</dbReference>
<gene>
    <name evidence="2" type="ORF">ACFSNB_11845</name>
</gene>
<accession>A0ABW5CB40</accession>
<feature type="transmembrane region" description="Helical" evidence="1">
    <location>
        <begin position="174"/>
        <end position="191"/>
    </location>
</feature>
<evidence type="ECO:0000313" key="2">
    <source>
        <dbReference type="EMBL" id="MFD2234499.1"/>
    </source>
</evidence>
<name>A0ABW5CB40_9PROT</name>
<keyword evidence="1" id="KW-0472">Membrane</keyword>
<dbReference type="InterPro" id="IPR046107">
    <property type="entry name" value="DUF6044"/>
</dbReference>
<dbReference type="Pfam" id="PF19510">
    <property type="entry name" value="DUF6044"/>
    <property type="match status" value="1"/>
</dbReference>
<proteinExistence type="predicted"/>